<dbReference type="Proteomes" id="UP000244189">
    <property type="component" value="Unassembled WGS sequence"/>
</dbReference>
<dbReference type="SUPFAM" id="SSF56601">
    <property type="entry name" value="beta-lactamase/transpeptidase-like"/>
    <property type="match status" value="1"/>
</dbReference>
<feature type="signal peptide" evidence="1">
    <location>
        <begin position="1"/>
        <end position="19"/>
    </location>
</feature>
<protein>
    <submittedName>
        <fullName evidence="3">CubicO group peptidase (Beta-lactamase class C family)</fullName>
    </submittedName>
</protein>
<evidence type="ECO:0000256" key="1">
    <source>
        <dbReference type="SAM" id="SignalP"/>
    </source>
</evidence>
<comment type="caution">
    <text evidence="3">The sequence shown here is derived from an EMBL/GenBank/DDBJ whole genome shotgun (WGS) entry which is preliminary data.</text>
</comment>
<dbReference type="PANTHER" id="PTHR46825">
    <property type="entry name" value="D-ALANYL-D-ALANINE-CARBOXYPEPTIDASE/ENDOPEPTIDASE AMPH"/>
    <property type="match status" value="1"/>
</dbReference>
<feature type="domain" description="Beta-lactamase-related" evidence="2">
    <location>
        <begin position="185"/>
        <end position="515"/>
    </location>
</feature>
<dbReference type="AlphaFoldDB" id="A0A2T5GHT7"/>
<dbReference type="InterPro" id="IPR012338">
    <property type="entry name" value="Beta-lactam/transpept-like"/>
</dbReference>
<accession>A0A2T5GHT7</accession>
<sequence length="565" mass="60662">MNRWVLMCAALGIATSSTAQTSQPVVTTASASLVPPDGWTQTPAPQMLTLKAPEGDTFVVIVDGGASGDPKEVVAAAWKRFDPGFACRIRLVTKAAATEGWDEAWAVDYETSPDEKLVLFARAMRHGEGWTVVLARGSEATFEKRAGAIRKIGESLRPAGLKPEDFVGNTALPFDAARRDQLKAFWRDAMAAYGVPGIEYAFIDRGGVVEEGGIGVKTIGKADPVDAHTRFMIASNTKGMTTLLLAKLVDRGKLGWDEPVVEADPAFRLGDASVQREIEIRHLICACTGMPRQDMEWIMTGGLDTPANKVLSLLAGMKPTTKFGEMFQYSNLLASAAGYIAGHVDYPRMDVGHVYDRAMQIEILDPLGMKDTTFSKAVAVAGNHADPRDIGMDGTVALGTIDKSDSIYFARPAGGACSSAHDLARYALNELREGVLPSGGRLVSREALLARRNLGMEIGEAATYGMGLQTSRRWGVAMVHHGGAMPGYKTDWIVLPDAGIGIVLLTNAELGTSLLDQTRRRLVEILYGARLEASAAMKTRAAALRAEYAALIVFLELVSSNTTSR</sequence>
<proteinExistence type="predicted"/>
<keyword evidence="1" id="KW-0732">Signal</keyword>
<reference evidence="3 4" key="1">
    <citation type="submission" date="2018-04" db="EMBL/GenBank/DDBJ databases">
        <title>Genomic Encyclopedia of Type Strains, Phase III (KMG-III): the genomes of soil and plant-associated and newly described type strains.</title>
        <authorList>
            <person name="Whitman W."/>
        </authorList>
    </citation>
    <scope>NUCLEOTIDE SEQUENCE [LARGE SCALE GENOMIC DNA]</scope>
    <source>
        <strain evidence="3 4">MA101b</strain>
    </source>
</reference>
<feature type="chain" id="PRO_5015744097" evidence="1">
    <location>
        <begin position="20"/>
        <end position="565"/>
    </location>
</feature>
<organism evidence="3 4">
    <name type="scientific">Sphingomonas aurantiaca</name>
    <dbReference type="NCBI Taxonomy" id="185949"/>
    <lineage>
        <taxon>Bacteria</taxon>
        <taxon>Pseudomonadati</taxon>
        <taxon>Pseudomonadota</taxon>
        <taxon>Alphaproteobacteria</taxon>
        <taxon>Sphingomonadales</taxon>
        <taxon>Sphingomonadaceae</taxon>
        <taxon>Sphingomonas</taxon>
    </lineage>
</organism>
<evidence type="ECO:0000259" key="2">
    <source>
        <dbReference type="Pfam" id="PF00144"/>
    </source>
</evidence>
<dbReference type="PANTHER" id="PTHR46825:SF15">
    <property type="entry name" value="BETA-LACTAMASE-RELATED DOMAIN-CONTAINING PROTEIN"/>
    <property type="match status" value="1"/>
</dbReference>
<evidence type="ECO:0000313" key="4">
    <source>
        <dbReference type="Proteomes" id="UP000244189"/>
    </source>
</evidence>
<dbReference type="EMBL" id="QAOG01000006">
    <property type="protein sequence ID" value="PTQ58873.1"/>
    <property type="molecule type" value="Genomic_DNA"/>
</dbReference>
<dbReference type="InterPro" id="IPR001466">
    <property type="entry name" value="Beta-lactam-related"/>
</dbReference>
<dbReference type="Gene3D" id="3.40.710.10">
    <property type="entry name" value="DD-peptidase/beta-lactamase superfamily"/>
    <property type="match status" value="1"/>
</dbReference>
<keyword evidence="4" id="KW-1185">Reference proteome</keyword>
<dbReference type="Pfam" id="PF00144">
    <property type="entry name" value="Beta-lactamase"/>
    <property type="match status" value="1"/>
</dbReference>
<name>A0A2T5GHT7_9SPHN</name>
<gene>
    <name evidence="3" type="ORF">C8J26_3195</name>
</gene>
<evidence type="ECO:0000313" key="3">
    <source>
        <dbReference type="EMBL" id="PTQ58873.1"/>
    </source>
</evidence>
<dbReference type="InterPro" id="IPR050491">
    <property type="entry name" value="AmpC-like"/>
</dbReference>